<evidence type="ECO:0000313" key="3">
    <source>
        <dbReference type="Proteomes" id="UP000630353"/>
    </source>
</evidence>
<name>A0A919CP11_9PROT</name>
<reference evidence="2" key="2">
    <citation type="submission" date="2020-09" db="EMBL/GenBank/DDBJ databases">
        <authorList>
            <person name="Sun Q."/>
            <person name="Kim S."/>
        </authorList>
    </citation>
    <scope>NUCLEOTIDE SEQUENCE</scope>
    <source>
        <strain evidence="2">KCTC 42651</strain>
    </source>
</reference>
<feature type="region of interest" description="Disordered" evidence="1">
    <location>
        <begin position="260"/>
        <end position="283"/>
    </location>
</feature>
<organism evidence="2 3">
    <name type="scientific">Thalassobaculum fulvum</name>
    <dbReference type="NCBI Taxonomy" id="1633335"/>
    <lineage>
        <taxon>Bacteria</taxon>
        <taxon>Pseudomonadati</taxon>
        <taxon>Pseudomonadota</taxon>
        <taxon>Alphaproteobacteria</taxon>
        <taxon>Rhodospirillales</taxon>
        <taxon>Thalassobaculaceae</taxon>
        <taxon>Thalassobaculum</taxon>
    </lineage>
</organism>
<reference evidence="2" key="1">
    <citation type="journal article" date="2014" name="Int. J. Syst. Evol. Microbiol.">
        <title>Complete genome sequence of Corynebacterium casei LMG S-19264T (=DSM 44701T), isolated from a smear-ripened cheese.</title>
        <authorList>
            <consortium name="US DOE Joint Genome Institute (JGI-PGF)"/>
            <person name="Walter F."/>
            <person name="Albersmeier A."/>
            <person name="Kalinowski J."/>
            <person name="Ruckert C."/>
        </authorList>
    </citation>
    <scope>NUCLEOTIDE SEQUENCE</scope>
    <source>
        <strain evidence="2">KCTC 42651</strain>
    </source>
</reference>
<evidence type="ECO:0000256" key="1">
    <source>
        <dbReference type="SAM" id="MobiDB-lite"/>
    </source>
</evidence>
<gene>
    <name evidence="2" type="ORF">GCM10017083_03780</name>
</gene>
<dbReference type="RefSeq" id="WP_189987211.1">
    <property type="nucleotide sequence ID" value="NZ_BMZS01000001.1"/>
</dbReference>
<keyword evidence="3" id="KW-1185">Reference proteome</keyword>
<dbReference type="Proteomes" id="UP000630353">
    <property type="component" value="Unassembled WGS sequence"/>
</dbReference>
<sequence length="283" mass="31601">MAGFPDGRPLDNGPLRSALYVGHVMHARPGAHRHRFRYRVVSLLLDLDELELLDRRLASFSVERPNLFSFRNRDHGPRDGSDLRPWVEAAFDRAGRPLAGGRIQALCFPRVLGYVFNPLTIYWGYDPAGRLAGVLYEVKNTFGDQHGYVIPAAPDHRPGTPLIQGVDKRFHVSPFLPLEGGYRFRLDEPGERLRVLIRLVGPDGADRLVATQTGARRELTDTSLLAGLATHPWVTAKVMAGIHWEALRLWLKGAPFHSRPEPPANPVSLGRDLTPATVRPEMP</sequence>
<proteinExistence type="predicted"/>
<dbReference type="EMBL" id="BMZS01000001">
    <property type="protein sequence ID" value="GHD40474.1"/>
    <property type="molecule type" value="Genomic_DNA"/>
</dbReference>
<dbReference type="Pfam" id="PF07103">
    <property type="entry name" value="DUF1365"/>
    <property type="match status" value="1"/>
</dbReference>
<dbReference type="PANTHER" id="PTHR33973">
    <property type="entry name" value="OS07G0153300 PROTEIN"/>
    <property type="match status" value="1"/>
</dbReference>
<dbReference type="PANTHER" id="PTHR33973:SF4">
    <property type="entry name" value="OS07G0153300 PROTEIN"/>
    <property type="match status" value="1"/>
</dbReference>
<dbReference type="AlphaFoldDB" id="A0A919CP11"/>
<accession>A0A919CP11</accession>
<evidence type="ECO:0000313" key="2">
    <source>
        <dbReference type="EMBL" id="GHD40474.1"/>
    </source>
</evidence>
<dbReference type="InterPro" id="IPR010775">
    <property type="entry name" value="DUF1365"/>
</dbReference>
<protein>
    <submittedName>
        <fullName evidence="2">DUF1365 domain-containing protein</fullName>
    </submittedName>
</protein>
<comment type="caution">
    <text evidence="2">The sequence shown here is derived from an EMBL/GenBank/DDBJ whole genome shotgun (WGS) entry which is preliminary data.</text>
</comment>